<name>A0A1H7Z9R9_STIAU</name>
<gene>
    <name evidence="2" type="ORF">SAMN05444354_118135</name>
</gene>
<keyword evidence="1" id="KW-0472">Membrane</keyword>
<keyword evidence="1" id="KW-1133">Transmembrane helix</keyword>
<dbReference type="OrthoDB" id="5420630at2"/>
<evidence type="ECO:0000313" key="3">
    <source>
        <dbReference type="Proteomes" id="UP000182719"/>
    </source>
</evidence>
<feature type="transmembrane region" description="Helical" evidence="1">
    <location>
        <begin position="75"/>
        <end position="91"/>
    </location>
</feature>
<keyword evidence="3" id="KW-1185">Reference proteome</keyword>
<evidence type="ECO:0000313" key="2">
    <source>
        <dbReference type="EMBL" id="SEM55332.1"/>
    </source>
</evidence>
<protein>
    <submittedName>
        <fullName evidence="2">Predicted small integral membrane protein</fullName>
    </submittedName>
</protein>
<accession>A0A1H7Z9R9</accession>
<dbReference type="Pfam" id="PF09928">
    <property type="entry name" value="DUF2160"/>
    <property type="match status" value="1"/>
</dbReference>
<evidence type="ECO:0000256" key="1">
    <source>
        <dbReference type="SAM" id="Phobius"/>
    </source>
</evidence>
<feature type="transmembrane region" description="Helical" evidence="1">
    <location>
        <begin position="12"/>
        <end position="32"/>
    </location>
</feature>
<organism evidence="2 3">
    <name type="scientific">Stigmatella aurantiaca</name>
    <dbReference type="NCBI Taxonomy" id="41"/>
    <lineage>
        <taxon>Bacteria</taxon>
        <taxon>Pseudomonadati</taxon>
        <taxon>Myxococcota</taxon>
        <taxon>Myxococcia</taxon>
        <taxon>Myxococcales</taxon>
        <taxon>Cystobacterineae</taxon>
        <taxon>Archangiaceae</taxon>
        <taxon>Stigmatella</taxon>
    </lineage>
</organism>
<sequence>MDFQWMAWTLETALFFGVIAALLLAYTVWGLVSPSVPRRGFLPMPTGRGDRLFLGLMGSAWINLAWLGLTEAPQGIAVGLSLLFMLVIGRWG</sequence>
<proteinExistence type="predicted"/>
<dbReference type="EMBL" id="FOAP01000018">
    <property type="protein sequence ID" value="SEM55332.1"/>
    <property type="molecule type" value="Genomic_DNA"/>
</dbReference>
<keyword evidence="1" id="KW-0812">Transmembrane</keyword>
<feature type="transmembrane region" description="Helical" evidence="1">
    <location>
        <begin position="52"/>
        <end position="69"/>
    </location>
</feature>
<reference evidence="3" key="1">
    <citation type="submission" date="2016-10" db="EMBL/GenBank/DDBJ databases">
        <authorList>
            <person name="Varghese N."/>
            <person name="Submissions S."/>
        </authorList>
    </citation>
    <scope>NUCLEOTIDE SEQUENCE [LARGE SCALE GENOMIC DNA]</scope>
    <source>
        <strain evidence="3">DSM 17044</strain>
    </source>
</reference>
<dbReference type="AlphaFoldDB" id="A0A1H7Z9R9"/>
<dbReference type="Proteomes" id="UP000182719">
    <property type="component" value="Unassembled WGS sequence"/>
</dbReference>
<dbReference type="InterPro" id="IPR018678">
    <property type="entry name" value="DUF2160_TM"/>
</dbReference>